<organism evidence="2 3">
    <name type="scientific">Dreissena polymorpha</name>
    <name type="common">Zebra mussel</name>
    <name type="synonym">Mytilus polymorpha</name>
    <dbReference type="NCBI Taxonomy" id="45954"/>
    <lineage>
        <taxon>Eukaryota</taxon>
        <taxon>Metazoa</taxon>
        <taxon>Spiralia</taxon>
        <taxon>Lophotrochozoa</taxon>
        <taxon>Mollusca</taxon>
        <taxon>Bivalvia</taxon>
        <taxon>Autobranchia</taxon>
        <taxon>Heteroconchia</taxon>
        <taxon>Euheterodonta</taxon>
        <taxon>Imparidentia</taxon>
        <taxon>Neoheterodontei</taxon>
        <taxon>Myida</taxon>
        <taxon>Dreissenoidea</taxon>
        <taxon>Dreissenidae</taxon>
        <taxon>Dreissena</taxon>
    </lineage>
</organism>
<feature type="compositionally biased region" description="Polar residues" evidence="1">
    <location>
        <begin position="132"/>
        <end position="152"/>
    </location>
</feature>
<feature type="compositionally biased region" description="Low complexity" evidence="1">
    <location>
        <begin position="175"/>
        <end position="191"/>
    </location>
</feature>
<reference evidence="2" key="1">
    <citation type="journal article" date="2019" name="bioRxiv">
        <title>The Genome of the Zebra Mussel, Dreissena polymorpha: A Resource for Invasive Species Research.</title>
        <authorList>
            <person name="McCartney M.A."/>
            <person name="Auch B."/>
            <person name="Kono T."/>
            <person name="Mallez S."/>
            <person name="Zhang Y."/>
            <person name="Obille A."/>
            <person name="Becker A."/>
            <person name="Abrahante J.E."/>
            <person name="Garbe J."/>
            <person name="Badalamenti J.P."/>
            <person name="Herman A."/>
            <person name="Mangelson H."/>
            <person name="Liachko I."/>
            <person name="Sullivan S."/>
            <person name="Sone E.D."/>
            <person name="Koren S."/>
            <person name="Silverstein K.A.T."/>
            <person name="Beckman K.B."/>
            <person name="Gohl D.M."/>
        </authorList>
    </citation>
    <scope>NUCLEOTIDE SEQUENCE</scope>
    <source>
        <strain evidence="2">Duluth1</strain>
        <tissue evidence="2">Whole animal</tissue>
    </source>
</reference>
<feature type="region of interest" description="Disordered" evidence="1">
    <location>
        <begin position="172"/>
        <end position="191"/>
    </location>
</feature>
<sequence>MDDFIKRENGTLNQFSHGSRPGSLHVGKPLYAVVQQRNPEKPSVTENSLYSEPMRPGPYILPVHVNNDFQHNGGPIAKGGNTPVQRVYYIRLQDSRKTPMTNGDPSGNVGAGSNPTSALTQSTKDVSDVYDPSNSLPESTTSDNVKSTSGSLFDNDKVLENWAVTIHVNNLSYPSVPSSARSGTSSGNSGT</sequence>
<gene>
    <name evidence="2" type="ORF">DPMN_041691</name>
</gene>
<accession>A0A9D4D0P9</accession>
<feature type="region of interest" description="Disordered" evidence="1">
    <location>
        <begin position="95"/>
        <end position="152"/>
    </location>
</feature>
<name>A0A9D4D0P9_DREPO</name>
<proteinExistence type="predicted"/>
<dbReference type="EMBL" id="JAIWYP010000011">
    <property type="protein sequence ID" value="KAH3735228.1"/>
    <property type="molecule type" value="Genomic_DNA"/>
</dbReference>
<reference evidence="2" key="2">
    <citation type="submission" date="2020-11" db="EMBL/GenBank/DDBJ databases">
        <authorList>
            <person name="McCartney M.A."/>
            <person name="Auch B."/>
            <person name="Kono T."/>
            <person name="Mallez S."/>
            <person name="Becker A."/>
            <person name="Gohl D.M."/>
            <person name="Silverstein K.A.T."/>
            <person name="Koren S."/>
            <person name="Bechman K.B."/>
            <person name="Herman A."/>
            <person name="Abrahante J.E."/>
            <person name="Garbe J."/>
        </authorList>
    </citation>
    <scope>NUCLEOTIDE SEQUENCE</scope>
    <source>
        <strain evidence="2">Duluth1</strain>
        <tissue evidence="2">Whole animal</tissue>
    </source>
</reference>
<evidence type="ECO:0000256" key="1">
    <source>
        <dbReference type="SAM" id="MobiDB-lite"/>
    </source>
</evidence>
<keyword evidence="3" id="KW-1185">Reference proteome</keyword>
<dbReference type="AlphaFoldDB" id="A0A9D4D0P9"/>
<dbReference type="Proteomes" id="UP000828390">
    <property type="component" value="Unassembled WGS sequence"/>
</dbReference>
<feature type="compositionally biased region" description="Polar residues" evidence="1">
    <location>
        <begin position="98"/>
        <end position="124"/>
    </location>
</feature>
<feature type="region of interest" description="Disordered" evidence="1">
    <location>
        <begin position="1"/>
        <end position="23"/>
    </location>
</feature>
<protein>
    <submittedName>
        <fullName evidence="2">Uncharacterized protein</fullName>
    </submittedName>
</protein>
<comment type="caution">
    <text evidence="2">The sequence shown here is derived from an EMBL/GenBank/DDBJ whole genome shotgun (WGS) entry which is preliminary data.</text>
</comment>
<evidence type="ECO:0000313" key="3">
    <source>
        <dbReference type="Proteomes" id="UP000828390"/>
    </source>
</evidence>
<evidence type="ECO:0000313" key="2">
    <source>
        <dbReference type="EMBL" id="KAH3735228.1"/>
    </source>
</evidence>